<protein>
    <submittedName>
        <fullName evidence="1">Uncharacterized protein</fullName>
    </submittedName>
</protein>
<proteinExistence type="predicted"/>
<sequence length="72" mass="7916">MSLLEQSKSAIIRMTGVSEGAEYDELVLNRVRFAYNDALDEFERKYQSLLLGISSTLLEANKGVSGGDDNGE</sequence>
<dbReference type="Proteomes" id="UP000018559">
    <property type="component" value="Unassembled WGS sequence"/>
</dbReference>
<evidence type="ECO:0000313" key="2">
    <source>
        <dbReference type="Proteomes" id="UP000018559"/>
    </source>
</evidence>
<evidence type="ECO:0000313" key="1">
    <source>
        <dbReference type="EMBL" id="ETA73861.1"/>
    </source>
</evidence>
<dbReference type="EMBL" id="AWWH01000146">
    <property type="protein sequence ID" value="ETA73861.1"/>
    <property type="molecule type" value="Genomic_DNA"/>
</dbReference>
<reference evidence="1 2" key="1">
    <citation type="journal article" date="2014" name="Genome Announc.">
        <title>The Genome of the Predominant Equine Lactobacillus Species, Lactobacillus equi, Is Reflective of Its Lifestyle Adaptations to an Herbivorous Host.</title>
        <authorList>
            <person name="O'Donnell M.M."/>
            <person name="Harris H.M."/>
            <person name="O'Toole P.W."/>
            <person name="Ross R.P."/>
        </authorList>
    </citation>
    <scope>NUCLEOTIDE SEQUENCE [LARGE SCALE GENOMIC DNA]</scope>
    <source>
        <strain evidence="1 2">DPC 6820</strain>
    </source>
</reference>
<keyword evidence="2" id="KW-1185">Reference proteome</keyword>
<accession>V7HXX9</accession>
<comment type="caution">
    <text evidence="1">The sequence shown here is derived from an EMBL/GenBank/DDBJ whole genome shotgun (WGS) entry which is preliminary data.</text>
</comment>
<name>V7HXX9_9LACO</name>
<organism evidence="1 2">
    <name type="scientific">Ligilactobacillus equi DPC 6820</name>
    <dbReference type="NCBI Taxonomy" id="1392007"/>
    <lineage>
        <taxon>Bacteria</taxon>
        <taxon>Bacillati</taxon>
        <taxon>Bacillota</taxon>
        <taxon>Bacilli</taxon>
        <taxon>Lactobacillales</taxon>
        <taxon>Lactobacillaceae</taxon>
        <taxon>Ligilactobacillus</taxon>
    </lineage>
</organism>
<dbReference type="AlphaFoldDB" id="V7HXX9"/>
<gene>
    <name evidence="1" type="ORF">LEQ_2216c</name>
</gene>